<dbReference type="InterPro" id="IPR008271">
    <property type="entry name" value="Ser/Thr_kinase_AS"/>
</dbReference>
<dbReference type="Gene3D" id="1.10.510.10">
    <property type="entry name" value="Transferase(Phosphotransferase) domain 1"/>
    <property type="match status" value="1"/>
</dbReference>
<dbReference type="InterPro" id="IPR003018">
    <property type="entry name" value="GAF"/>
</dbReference>
<name>A0A1T4XUF1_9MICO</name>
<keyword evidence="5" id="KW-0418">Kinase</keyword>
<dbReference type="GO" id="GO:0005524">
    <property type="term" value="F:ATP binding"/>
    <property type="evidence" value="ECO:0007669"/>
    <property type="project" value="UniProtKB-UniRule"/>
</dbReference>
<dbReference type="PANTHER" id="PTHR43102">
    <property type="entry name" value="SLR1143 PROTEIN"/>
    <property type="match status" value="1"/>
</dbReference>
<gene>
    <name evidence="5" type="ORF">SAMN06295879_1624</name>
</gene>
<dbReference type="SMART" id="SM00065">
    <property type="entry name" value="GAF"/>
    <property type="match status" value="1"/>
</dbReference>
<feature type="domain" description="Protein kinase" evidence="4">
    <location>
        <begin position="16"/>
        <end position="279"/>
    </location>
</feature>
<dbReference type="RefSeq" id="WP_078714016.1">
    <property type="nucleotide sequence ID" value="NZ_FUYG01000004.1"/>
</dbReference>
<dbReference type="PANTHER" id="PTHR43102:SF2">
    <property type="entry name" value="GAF DOMAIN-CONTAINING PROTEIN"/>
    <property type="match status" value="1"/>
</dbReference>
<dbReference type="Pfam" id="PF00069">
    <property type="entry name" value="Pkinase"/>
    <property type="match status" value="1"/>
</dbReference>
<evidence type="ECO:0000256" key="3">
    <source>
        <dbReference type="PROSITE-ProRule" id="PRU10141"/>
    </source>
</evidence>
<dbReference type="InterPro" id="IPR011009">
    <property type="entry name" value="Kinase-like_dom_sf"/>
</dbReference>
<dbReference type="InterPro" id="IPR017441">
    <property type="entry name" value="Protein_kinase_ATP_BS"/>
</dbReference>
<evidence type="ECO:0000313" key="5">
    <source>
        <dbReference type="EMBL" id="SKA93134.1"/>
    </source>
</evidence>
<dbReference type="SUPFAM" id="SSF56112">
    <property type="entry name" value="Protein kinase-like (PK-like)"/>
    <property type="match status" value="1"/>
</dbReference>
<dbReference type="AlphaFoldDB" id="A0A1T4XUF1"/>
<evidence type="ECO:0000256" key="2">
    <source>
        <dbReference type="ARBA" id="ARBA00022840"/>
    </source>
</evidence>
<accession>A0A1T4XUF1</accession>
<dbReference type="Proteomes" id="UP000189735">
    <property type="component" value="Unassembled WGS sequence"/>
</dbReference>
<protein>
    <submittedName>
        <fullName evidence="5">Serine/threonine protein kinase</fullName>
    </submittedName>
</protein>
<reference evidence="6" key="1">
    <citation type="submission" date="2017-02" db="EMBL/GenBank/DDBJ databases">
        <authorList>
            <person name="Varghese N."/>
            <person name="Submissions S."/>
        </authorList>
    </citation>
    <scope>NUCLEOTIDE SEQUENCE [LARGE SCALE GENOMIC DNA]</scope>
    <source>
        <strain evidence="6">VKM Ac-2052</strain>
    </source>
</reference>
<dbReference type="InterPro" id="IPR000719">
    <property type="entry name" value="Prot_kinase_dom"/>
</dbReference>
<dbReference type="Gene3D" id="3.30.450.40">
    <property type="match status" value="1"/>
</dbReference>
<keyword evidence="1 3" id="KW-0547">Nucleotide-binding</keyword>
<sequence length="472" mass="51047">MSETALHPYSVLHDRYRIDSFVGKGGMASVYRAHDQLLGRDVAVKLFEPAPANTEELARQHHELAVLASLNHPSLVTLHDAGIDRTDPENPRRFLVMELVEGKNLKEALIDGPLGRRQVAQLAYDLAEGLEYAHHHGVVHRDVKPANILLAEYTSHGVRTRAKLADFGIAQSRNGLPASEGSATGTAAYLSPEQARGEALGPASDVYSLGLVLLECLSGVPSFSGPKLQAAMARLIDDPDVPDDLPVEWRILLTGMTSRIAADRPALGEIILFFRRAFLTDSGRHSAPDAGVLPSDEATRLAAVRRYDVLDTPPDGAFDHITALAARLFNVPVAIVSIVDFDRIWFKSHHGLEISEIGRDAGLCASAILGGEAWVVDDATFDPRAMANPLVAGEFGLRFYAGVPLTTRDGHNLGTLCVLDFEPRKTTAQDLETLGDLAAMVMSELELRLELRRVSGKAEPVEPAQAVPSVQA</sequence>
<keyword evidence="2 3" id="KW-0067">ATP-binding</keyword>
<proteinExistence type="predicted"/>
<dbReference type="SUPFAM" id="SSF55781">
    <property type="entry name" value="GAF domain-like"/>
    <property type="match status" value="1"/>
</dbReference>
<evidence type="ECO:0000313" key="6">
    <source>
        <dbReference type="Proteomes" id="UP000189735"/>
    </source>
</evidence>
<dbReference type="EMBL" id="FUYG01000004">
    <property type="protein sequence ID" value="SKA93134.1"/>
    <property type="molecule type" value="Genomic_DNA"/>
</dbReference>
<dbReference type="Pfam" id="PF01590">
    <property type="entry name" value="GAF"/>
    <property type="match status" value="1"/>
</dbReference>
<dbReference type="PROSITE" id="PS00107">
    <property type="entry name" value="PROTEIN_KINASE_ATP"/>
    <property type="match status" value="1"/>
</dbReference>
<dbReference type="SMART" id="SM00220">
    <property type="entry name" value="S_TKc"/>
    <property type="match status" value="1"/>
</dbReference>
<evidence type="ECO:0000256" key="1">
    <source>
        <dbReference type="ARBA" id="ARBA00022741"/>
    </source>
</evidence>
<dbReference type="PROSITE" id="PS00108">
    <property type="entry name" value="PROTEIN_KINASE_ST"/>
    <property type="match status" value="1"/>
</dbReference>
<dbReference type="Gene3D" id="3.30.200.20">
    <property type="entry name" value="Phosphorylase Kinase, domain 1"/>
    <property type="match status" value="1"/>
</dbReference>
<dbReference type="InterPro" id="IPR029016">
    <property type="entry name" value="GAF-like_dom_sf"/>
</dbReference>
<evidence type="ECO:0000259" key="4">
    <source>
        <dbReference type="PROSITE" id="PS50011"/>
    </source>
</evidence>
<dbReference type="CDD" id="cd14014">
    <property type="entry name" value="STKc_PknB_like"/>
    <property type="match status" value="1"/>
</dbReference>
<keyword evidence="5" id="KW-0723">Serine/threonine-protein kinase</keyword>
<keyword evidence="5" id="KW-0808">Transferase</keyword>
<feature type="binding site" evidence="3">
    <location>
        <position position="45"/>
    </location>
    <ligand>
        <name>ATP</name>
        <dbReference type="ChEBI" id="CHEBI:30616"/>
    </ligand>
</feature>
<dbReference type="PROSITE" id="PS50011">
    <property type="entry name" value="PROTEIN_KINASE_DOM"/>
    <property type="match status" value="1"/>
</dbReference>
<dbReference type="GO" id="GO:0004674">
    <property type="term" value="F:protein serine/threonine kinase activity"/>
    <property type="evidence" value="ECO:0007669"/>
    <property type="project" value="UniProtKB-KW"/>
</dbReference>
<organism evidence="5 6">
    <name type="scientific">Agreia bicolorata</name>
    <dbReference type="NCBI Taxonomy" id="110935"/>
    <lineage>
        <taxon>Bacteria</taxon>
        <taxon>Bacillati</taxon>
        <taxon>Actinomycetota</taxon>
        <taxon>Actinomycetes</taxon>
        <taxon>Micrococcales</taxon>
        <taxon>Microbacteriaceae</taxon>
        <taxon>Agreia</taxon>
    </lineage>
</organism>